<dbReference type="InterPro" id="IPR027417">
    <property type="entry name" value="P-loop_NTPase"/>
</dbReference>
<evidence type="ECO:0000259" key="9">
    <source>
        <dbReference type="SMART" id="SM00533"/>
    </source>
</evidence>
<dbReference type="InterPro" id="IPR000432">
    <property type="entry name" value="DNA_mismatch_repair_MutS_C"/>
</dbReference>
<dbReference type="PIRSF" id="PIRSF037677">
    <property type="entry name" value="DNA_mis_repair_Msh6"/>
    <property type="match status" value="1"/>
</dbReference>
<keyword evidence="4 6" id="KW-0067">ATP-binding</keyword>
<sequence>MKELEMLDGRVRVISPICIESRTLKRVNNEGDSSPVARRRESVKRRRIIVSSDEEDNADENLLAVRTPPSVVQNNTSTPASAAPNVSTPKTGRGLRPLKECSTPLSTAQAESFIDSFRINEDDLNVSADSIDTLDRTIYQVDSCSSKTKSQDKVAMVEDEKFTHETLSFLKPEKIRDAQGRRPDEDGYDPTTLFVPADFLKDQTPVGKFYELYHMDAVIAVECLGLTFMRGSYAHAGFPEPAYGKFADQLVSRGYKVARIEQTETPQQLEERNRKANGGKEKVVRSIELTICSTREVCRVTTSGTRTYAVLDGCNLYGGETDNGETQSKYLLSIKELVEDHVSSYGICFVDTSVGKFFLGEFRDDDYSSCLRTLIANFTPVQVLFERGHLSSHCKAILNGTLSSVQKEALAPKKQFFDADETVKLLSNDKYFGADHHTWPDTIRDMLAPDSVVAKPGLSSTLALSALGAVLYYLQRCLIDVDMITMRDFTMIEPVGENLKAKVTEEQAWTNCQMVLDGITLENLNLVPGDNRDAQAASLSLYSTVNKCQTPFGKRLLRQWICAPTCDVNVLKARQEAVEWFMSPAAARIHTLGLKYRAESHPDSRAVMFEAANYNKRKIKDLLNTLAGFQTCHDLIMLYDKHRQDNDGCPLMDQCIGVDNKLDLDSHLEHFTVILHAFLRHFSPEFTTSCESVPHESFNHSVAEKEGIIVPQKGQDEEYDRACQSVAEAMRQLEVYRKEQESKLRCKITYFGSGKNRFQMEIPESVNPPRSYELKSRRKGFGRYTTEELDELIEAVFQAEAYKDQQRDDATRRVFSDFDSRRSIWSAVLGRVAQVDVLLSLARYCQTCGLAVCRPEFVYNSEKPFLVIEEGYHPCLAVSLPTSEAASACTYIANDSRLGGDHPPTVLLTGPNMGGKSTLMRQVAVLTVLAHMGSLVPARSMRLSPVDRIFTRIGANDRLICGQSTFFVELKETLIILRNATKHSLVLIDELGRGTRAASVNPNITLAHMACMVENESEADPTEESVTFLYRLTAGVCPKSYGFYAARLAGVRPEVVKEAYDASSLLFDSLNRKKMAIAGVKAAARAGGSVEQLREMIKIQAAGEQIVADNRSNFGTQHFLPTFMNIRPVLSGIIGVKK</sequence>
<comment type="similarity">
    <text evidence="1 6 7">Belongs to the DNA mismatch repair MutS family.</text>
</comment>
<dbReference type="GO" id="GO:0140664">
    <property type="term" value="F:ATP-dependent DNA damage sensor activity"/>
    <property type="evidence" value="ECO:0007669"/>
    <property type="project" value="InterPro"/>
</dbReference>
<keyword evidence="3 6" id="KW-0227">DNA damage</keyword>
<dbReference type="SMART" id="SM00533">
    <property type="entry name" value="MUTSd"/>
    <property type="match status" value="1"/>
</dbReference>
<dbReference type="Pfam" id="PF00488">
    <property type="entry name" value="MutS_V"/>
    <property type="match status" value="1"/>
</dbReference>
<keyword evidence="6 7" id="KW-0234">DNA repair</keyword>
<accession>A0A0D6LY66</accession>
<dbReference type="Pfam" id="PF05190">
    <property type="entry name" value="MutS_IV"/>
    <property type="match status" value="1"/>
</dbReference>
<name>A0A0D6LY66_9BILA</name>
<dbReference type="SUPFAM" id="SSF55271">
    <property type="entry name" value="DNA repair protein MutS, domain I"/>
    <property type="match status" value="1"/>
</dbReference>
<evidence type="ECO:0000256" key="4">
    <source>
        <dbReference type="ARBA" id="ARBA00022840"/>
    </source>
</evidence>
<dbReference type="InterPro" id="IPR045076">
    <property type="entry name" value="MutS"/>
</dbReference>
<evidence type="ECO:0000259" key="10">
    <source>
        <dbReference type="SMART" id="SM00534"/>
    </source>
</evidence>
<dbReference type="InterPro" id="IPR017261">
    <property type="entry name" value="DNA_mismatch_repair_MutS/MSH"/>
</dbReference>
<evidence type="ECO:0000313" key="12">
    <source>
        <dbReference type="Proteomes" id="UP000054495"/>
    </source>
</evidence>
<dbReference type="InterPro" id="IPR007695">
    <property type="entry name" value="DNA_mismatch_repair_MutS-lik_N"/>
</dbReference>
<keyword evidence="5 6" id="KW-0238">DNA-binding</keyword>
<dbReference type="Gene3D" id="1.10.1420.10">
    <property type="match status" value="2"/>
</dbReference>
<dbReference type="Gene3D" id="3.30.420.110">
    <property type="entry name" value="MutS, connector domain"/>
    <property type="match status" value="1"/>
</dbReference>
<protein>
    <recommendedName>
        <fullName evidence="6">DNA mismatch repair protein</fullName>
    </recommendedName>
</protein>
<dbReference type="Pfam" id="PF01624">
    <property type="entry name" value="MutS_I"/>
    <property type="match status" value="1"/>
</dbReference>
<dbReference type="GO" id="GO:0005524">
    <property type="term" value="F:ATP binding"/>
    <property type="evidence" value="ECO:0007669"/>
    <property type="project" value="UniProtKB-UniRule"/>
</dbReference>
<dbReference type="GO" id="GO:0032301">
    <property type="term" value="C:MutSalpha complex"/>
    <property type="evidence" value="ECO:0007669"/>
    <property type="project" value="TreeGrafter"/>
</dbReference>
<dbReference type="InterPro" id="IPR036678">
    <property type="entry name" value="MutS_con_dom_sf"/>
</dbReference>
<dbReference type="InterPro" id="IPR007861">
    <property type="entry name" value="DNA_mismatch_repair_MutS_clamp"/>
</dbReference>
<feature type="region of interest" description="Disordered" evidence="8">
    <location>
        <begin position="70"/>
        <end position="97"/>
    </location>
</feature>
<reference evidence="11 12" key="1">
    <citation type="submission" date="2013-05" db="EMBL/GenBank/DDBJ databases">
        <title>Draft genome of the parasitic nematode Anyclostoma ceylanicum.</title>
        <authorList>
            <person name="Mitreva M."/>
        </authorList>
    </citation>
    <scope>NUCLEOTIDE SEQUENCE [LARGE SCALE GENOMIC DNA]</scope>
</reference>
<organism evidence="11 12">
    <name type="scientific">Ancylostoma ceylanicum</name>
    <dbReference type="NCBI Taxonomy" id="53326"/>
    <lineage>
        <taxon>Eukaryota</taxon>
        <taxon>Metazoa</taxon>
        <taxon>Ecdysozoa</taxon>
        <taxon>Nematoda</taxon>
        <taxon>Chromadorea</taxon>
        <taxon>Rhabditida</taxon>
        <taxon>Rhabditina</taxon>
        <taxon>Rhabditomorpha</taxon>
        <taxon>Strongyloidea</taxon>
        <taxon>Ancylostomatidae</taxon>
        <taxon>Ancylostomatinae</taxon>
        <taxon>Ancylostoma</taxon>
    </lineage>
</organism>
<evidence type="ECO:0000256" key="7">
    <source>
        <dbReference type="RuleBase" id="RU003756"/>
    </source>
</evidence>
<dbReference type="SUPFAM" id="SSF53150">
    <property type="entry name" value="DNA repair protein MutS, domain II"/>
    <property type="match status" value="1"/>
</dbReference>
<keyword evidence="12" id="KW-1185">Reference proteome</keyword>
<feature type="compositionally biased region" description="Polar residues" evidence="8">
    <location>
        <begin position="70"/>
        <end position="90"/>
    </location>
</feature>
<evidence type="ECO:0000256" key="2">
    <source>
        <dbReference type="ARBA" id="ARBA00022741"/>
    </source>
</evidence>
<dbReference type="InterPro" id="IPR016151">
    <property type="entry name" value="DNA_mismatch_repair_MutS_N"/>
</dbReference>
<evidence type="ECO:0000256" key="5">
    <source>
        <dbReference type="ARBA" id="ARBA00023125"/>
    </source>
</evidence>
<dbReference type="GO" id="GO:0006298">
    <property type="term" value="P:mismatch repair"/>
    <property type="evidence" value="ECO:0007669"/>
    <property type="project" value="InterPro"/>
</dbReference>
<dbReference type="SUPFAM" id="SSF48334">
    <property type="entry name" value="DNA repair protein MutS, domain III"/>
    <property type="match status" value="1"/>
</dbReference>
<dbReference type="InterPro" id="IPR007860">
    <property type="entry name" value="DNA_mmatch_repair_MutS_con_dom"/>
</dbReference>
<evidence type="ECO:0000256" key="1">
    <source>
        <dbReference type="ARBA" id="ARBA00006271"/>
    </source>
</evidence>
<dbReference type="Pfam" id="PF05188">
    <property type="entry name" value="MutS_II"/>
    <property type="match status" value="1"/>
</dbReference>
<feature type="domain" description="DNA mismatch repair protein MutS core" evidence="9">
    <location>
        <begin position="536"/>
        <end position="879"/>
    </location>
</feature>
<feature type="domain" description="DNA mismatch repair proteins mutS family" evidence="10">
    <location>
        <begin position="903"/>
        <end position="1064"/>
    </location>
</feature>
<evidence type="ECO:0000256" key="8">
    <source>
        <dbReference type="SAM" id="MobiDB-lite"/>
    </source>
</evidence>
<dbReference type="AlphaFoldDB" id="A0A0D6LY66"/>
<dbReference type="SUPFAM" id="SSF52540">
    <property type="entry name" value="P-loop containing nucleoside triphosphate hydrolases"/>
    <property type="match status" value="1"/>
</dbReference>
<dbReference type="Proteomes" id="UP000054495">
    <property type="component" value="Unassembled WGS sequence"/>
</dbReference>
<dbReference type="PANTHER" id="PTHR11361">
    <property type="entry name" value="DNA MISMATCH REPAIR PROTEIN MUTS FAMILY MEMBER"/>
    <property type="match status" value="1"/>
</dbReference>
<dbReference type="Pfam" id="PF05192">
    <property type="entry name" value="MutS_III"/>
    <property type="match status" value="1"/>
</dbReference>
<dbReference type="EMBL" id="KE124917">
    <property type="protein sequence ID" value="EPB75051.1"/>
    <property type="molecule type" value="Genomic_DNA"/>
</dbReference>
<dbReference type="GO" id="GO:0030983">
    <property type="term" value="F:mismatched DNA binding"/>
    <property type="evidence" value="ECO:0007669"/>
    <property type="project" value="UniProtKB-UniRule"/>
</dbReference>
<dbReference type="SMART" id="SM00534">
    <property type="entry name" value="MUTSac"/>
    <property type="match status" value="1"/>
</dbReference>
<dbReference type="Gene3D" id="3.40.1170.10">
    <property type="entry name" value="DNA repair protein MutS, domain I"/>
    <property type="match status" value="1"/>
</dbReference>
<comment type="function">
    <text evidence="6 7">Component of the post-replicative DNA mismatch repair system (MMR).</text>
</comment>
<evidence type="ECO:0000256" key="6">
    <source>
        <dbReference type="PIRNR" id="PIRNR037677"/>
    </source>
</evidence>
<keyword evidence="2 6" id="KW-0547">Nucleotide-binding</keyword>
<dbReference type="Gene3D" id="3.40.50.300">
    <property type="entry name" value="P-loop containing nucleotide triphosphate hydrolases"/>
    <property type="match status" value="2"/>
</dbReference>
<gene>
    <name evidence="11" type="ORF">ANCCEY_05871</name>
</gene>
<dbReference type="FunFam" id="1.10.1420.10:FF:000005">
    <property type="entry name" value="DNA mismatch repair protein"/>
    <property type="match status" value="1"/>
</dbReference>
<dbReference type="InterPro" id="IPR036187">
    <property type="entry name" value="DNA_mismatch_repair_MutS_sf"/>
</dbReference>
<evidence type="ECO:0000256" key="3">
    <source>
        <dbReference type="ARBA" id="ARBA00022763"/>
    </source>
</evidence>
<evidence type="ECO:0000313" key="11">
    <source>
        <dbReference type="EMBL" id="EPB75051.1"/>
    </source>
</evidence>
<dbReference type="PANTHER" id="PTHR11361:SF148">
    <property type="entry name" value="DNA MISMATCH REPAIR PROTEIN MSH6"/>
    <property type="match status" value="1"/>
</dbReference>
<proteinExistence type="inferred from homology"/>
<dbReference type="InterPro" id="IPR007696">
    <property type="entry name" value="DNA_mismatch_repair_MutS_core"/>
</dbReference>